<feature type="non-terminal residue" evidence="1">
    <location>
        <position position="1"/>
    </location>
</feature>
<dbReference type="Proteomes" id="UP001145114">
    <property type="component" value="Unassembled WGS sequence"/>
</dbReference>
<proteinExistence type="predicted"/>
<sequence length="100" mass="10728">YYVSQRASQLSPTTPTSVDLDPCPAATDKPLPAPPKDLCLSHPLPSPASFSAPQCDEDCHPVPSNASSSLDELLKRKHDKEDLADMLESIFALTNNPGAR</sequence>
<reference evidence="1" key="1">
    <citation type="submission" date="2022-06" db="EMBL/GenBank/DDBJ databases">
        <title>Phylogenomic reconstructions and comparative analyses of Kickxellomycotina fungi.</title>
        <authorList>
            <person name="Reynolds N.K."/>
            <person name="Stajich J.E."/>
            <person name="Barry K."/>
            <person name="Grigoriev I.V."/>
            <person name="Crous P."/>
            <person name="Smith M.E."/>
        </authorList>
    </citation>
    <scope>NUCLEOTIDE SEQUENCE</scope>
    <source>
        <strain evidence="1">RSA 2271</strain>
    </source>
</reference>
<dbReference type="EMBL" id="JAMZIH010007848">
    <property type="protein sequence ID" value="KAJ1672783.1"/>
    <property type="molecule type" value="Genomic_DNA"/>
</dbReference>
<feature type="non-terminal residue" evidence="1">
    <location>
        <position position="100"/>
    </location>
</feature>
<gene>
    <name evidence="1" type="ORF">EV182_006511</name>
</gene>
<accession>A0ACC1HAS4</accession>
<organism evidence="1 2">
    <name type="scientific">Spiromyces aspiralis</name>
    <dbReference type="NCBI Taxonomy" id="68401"/>
    <lineage>
        <taxon>Eukaryota</taxon>
        <taxon>Fungi</taxon>
        <taxon>Fungi incertae sedis</taxon>
        <taxon>Zoopagomycota</taxon>
        <taxon>Kickxellomycotina</taxon>
        <taxon>Kickxellomycetes</taxon>
        <taxon>Kickxellales</taxon>
        <taxon>Kickxellaceae</taxon>
        <taxon>Spiromyces</taxon>
    </lineage>
</organism>
<name>A0ACC1HAS4_9FUNG</name>
<evidence type="ECO:0000313" key="1">
    <source>
        <dbReference type="EMBL" id="KAJ1672783.1"/>
    </source>
</evidence>
<keyword evidence="2" id="KW-1185">Reference proteome</keyword>
<protein>
    <submittedName>
        <fullName evidence="1">Uncharacterized protein</fullName>
    </submittedName>
</protein>
<evidence type="ECO:0000313" key="2">
    <source>
        <dbReference type="Proteomes" id="UP001145114"/>
    </source>
</evidence>
<comment type="caution">
    <text evidence="1">The sequence shown here is derived from an EMBL/GenBank/DDBJ whole genome shotgun (WGS) entry which is preliminary data.</text>
</comment>